<dbReference type="SMART" id="SM00530">
    <property type="entry name" value="HTH_XRE"/>
    <property type="match status" value="1"/>
</dbReference>
<sequence length="265" mass="29589">MEAQLVNQLKIARNIKLLRLGKGLTQEQLADAIDIPSTRYANYEQGTRAIPIDTLAAISSYFHIALDALVKSDLSKVDLKGLIKVGGNRLLFPILIKDDGKFESIEVVPVKASAGYLSGYADPEFIEALPKAALPFIGMGTHRGFPLTGDSMLPVPDEAIIVGKFVEQIADIKNGKTYIVVSTTGIAYKRVYVKANEQVLLMVSDNKIYNSYEIPFEHVLELWEFRCFISTKEYAADEYSMENLFQQVYGMNKGIEEIKQKLNSR</sequence>
<keyword evidence="2" id="KW-0238">DNA-binding</keyword>
<proteinExistence type="predicted"/>
<gene>
    <name evidence="5" type="ORF">ACFSR2_12010</name>
</gene>
<dbReference type="RefSeq" id="WP_340235798.1">
    <property type="nucleotide sequence ID" value="NZ_JBBEWC010000005.1"/>
</dbReference>
<dbReference type="InterPro" id="IPR039418">
    <property type="entry name" value="LexA-like"/>
</dbReference>
<accession>A0ABW5J6X7</accession>
<evidence type="ECO:0000259" key="4">
    <source>
        <dbReference type="PROSITE" id="PS50943"/>
    </source>
</evidence>
<name>A0ABW5J6X7_9BACT</name>
<dbReference type="PROSITE" id="PS50943">
    <property type="entry name" value="HTH_CROC1"/>
    <property type="match status" value="1"/>
</dbReference>
<dbReference type="Pfam" id="PF01381">
    <property type="entry name" value="HTH_3"/>
    <property type="match status" value="1"/>
</dbReference>
<dbReference type="Gene3D" id="2.10.109.10">
    <property type="entry name" value="Umud Fragment, subunit A"/>
    <property type="match status" value="1"/>
</dbReference>
<dbReference type="InterPro" id="IPR036286">
    <property type="entry name" value="LexA/Signal_pep-like_sf"/>
</dbReference>
<dbReference type="SUPFAM" id="SSF47413">
    <property type="entry name" value="lambda repressor-like DNA-binding domains"/>
    <property type="match status" value="1"/>
</dbReference>
<evidence type="ECO:0000256" key="1">
    <source>
        <dbReference type="ARBA" id="ARBA00023015"/>
    </source>
</evidence>
<keyword evidence="3" id="KW-0804">Transcription</keyword>
<evidence type="ECO:0000313" key="6">
    <source>
        <dbReference type="Proteomes" id="UP001597510"/>
    </source>
</evidence>
<dbReference type="Gene3D" id="1.10.260.40">
    <property type="entry name" value="lambda repressor-like DNA-binding domains"/>
    <property type="match status" value="1"/>
</dbReference>
<evidence type="ECO:0000313" key="5">
    <source>
        <dbReference type="EMBL" id="MFD2521611.1"/>
    </source>
</evidence>
<dbReference type="PANTHER" id="PTHR40661">
    <property type="match status" value="1"/>
</dbReference>
<reference evidence="6" key="1">
    <citation type="journal article" date="2019" name="Int. J. Syst. Evol. Microbiol.">
        <title>The Global Catalogue of Microorganisms (GCM) 10K type strain sequencing project: providing services to taxonomists for standard genome sequencing and annotation.</title>
        <authorList>
            <consortium name="The Broad Institute Genomics Platform"/>
            <consortium name="The Broad Institute Genome Sequencing Center for Infectious Disease"/>
            <person name="Wu L."/>
            <person name="Ma J."/>
        </authorList>
    </citation>
    <scope>NUCLEOTIDE SEQUENCE [LARGE SCALE GENOMIC DNA]</scope>
    <source>
        <strain evidence="6">KCTC 52344</strain>
    </source>
</reference>
<keyword evidence="1" id="KW-0805">Transcription regulation</keyword>
<feature type="domain" description="HTH cro/C1-type" evidence="4">
    <location>
        <begin position="15"/>
        <end position="69"/>
    </location>
</feature>
<dbReference type="CDD" id="cd00093">
    <property type="entry name" value="HTH_XRE"/>
    <property type="match status" value="1"/>
</dbReference>
<dbReference type="CDD" id="cd06529">
    <property type="entry name" value="S24_LexA-like"/>
    <property type="match status" value="1"/>
</dbReference>
<dbReference type="SUPFAM" id="SSF51306">
    <property type="entry name" value="LexA/Signal peptidase"/>
    <property type="match status" value="1"/>
</dbReference>
<protein>
    <submittedName>
        <fullName evidence="5">XRE family transcriptional regulator</fullName>
    </submittedName>
</protein>
<evidence type="ECO:0000256" key="2">
    <source>
        <dbReference type="ARBA" id="ARBA00023125"/>
    </source>
</evidence>
<dbReference type="InterPro" id="IPR010982">
    <property type="entry name" value="Lambda_DNA-bd_dom_sf"/>
</dbReference>
<organism evidence="5 6">
    <name type="scientific">Emticicia soli</name>
    <dbReference type="NCBI Taxonomy" id="2027878"/>
    <lineage>
        <taxon>Bacteria</taxon>
        <taxon>Pseudomonadati</taxon>
        <taxon>Bacteroidota</taxon>
        <taxon>Cytophagia</taxon>
        <taxon>Cytophagales</taxon>
        <taxon>Leadbetterellaceae</taxon>
        <taxon>Emticicia</taxon>
    </lineage>
</organism>
<keyword evidence="6" id="KW-1185">Reference proteome</keyword>
<dbReference type="PANTHER" id="PTHR40661:SF3">
    <property type="entry name" value="FELS-1 PROPHAGE TRANSCRIPTIONAL REGULATOR"/>
    <property type="match status" value="1"/>
</dbReference>
<dbReference type="Proteomes" id="UP001597510">
    <property type="component" value="Unassembled WGS sequence"/>
</dbReference>
<evidence type="ECO:0000256" key="3">
    <source>
        <dbReference type="ARBA" id="ARBA00023163"/>
    </source>
</evidence>
<comment type="caution">
    <text evidence="5">The sequence shown here is derived from an EMBL/GenBank/DDBJ whole genome shotgun (WGS) entry which is preliminary data.</text>
</comment>
<dbReference type="EMBL" id="JBHULC010000011">
    <property type="protein sequence ID" value="MFD2521611.1"/>
    <property type="molecule type" value="Genomic_DNA"/>
</dbReference>
<dbReference type="InterPro" id="IPR001387">
    <property type="entry name" value="Cro/C1-type_HTH"/>
</dbReference>